<feature type="region of interest" description="Disordered" evidence="1">
    <location>
        <begin position="263"/>
        <end position="300"/>
    </location>
</feature>
<proteinExistence type="predicted"/>
<organism evidence="2">
    <name type="scientific">Pongo abelii</name>
    <name type="common">Sumatran orangutan</name>
    <name type="synonym">Pongo pygmaeus abelii</name>
    <dbReference type="NCBI Taxonomy" id="9601"/>
    <lineage>
        <taxon>Eukaryota</taxon>
        <taxon>Metazoa</taxon>
        <taxon>Chordata</taxon>
        <taxon>Craniata</taxon>
        <taxon>Vertebrata</taxon>
        <taxon>Euteleostomi</taxon>
        <taxon>Mammalia</taxon>
        <taxon>Eutheria</taxon>
        <taxon>Euarchontoglires</taxon>
        <taxon>Primates</taxon>
        <taxon>Haplorrhini</taxon>
        <taxon>Catarrhini</taxon>
        <taxon>Hominidae</taxon>
        <taxon>Pongo</taxon>
    </lineage>
</organism>
<accession>A0A2J8RHA1</accession>
<feature type="non-terminal residue" evidence="2">
    <location>
        <position position="300"/>
    </location>
</feature>
<dbReference type="EMBL" id="NDHI03003691">
    <property type="protein sequence ID" value="PNJ07893.1"/>
    <property type="molecule type" value="Genomic_DNA"/>
</dbReference>
<evidence type="ECO:0000256" key="1">
    <source>
        <dbReference type="SAM" id="MobiDB-lite"/>
    </source>
</evidence>
<sequence length="300" mass="32803">MRSGKASCTLETVWEDKHKYEEAERRFYEHEATQAAASAQQLPDEGPAVNGPGQDDPEDADEAEAPDGGSRSDPRKSQDSRKPLHKKRKCSPKSGLGPADLAFLGLSAECVWLDKSLFDQAESSYRQKLADVAAQAARPPALAPWGLCTHGNQVACHHVTWGIWVNKSSFDQAERAFVEWSQAPLLAPEGSRRQGTPNTGQQVAVPDLAHQPSPPVNGQPPLGSLQALVREVWLEKPRYDAAERGFYEALFDGHPPGKVRLQERAGLAEGARRGRKDRRGRNILGNKRAGPRRANGEALS</sequence>
<feature type="region of interest" description="Disordered" evidence="1">
    <location>
        <begin position="25"/>
        <end position="93"/>
    </location>
</feature>
<feature type="region of interest" description="Disordered" evidence="1">
    <location>
        <begin position="188"/>
        <end position="220"/>
    </location>
</feature>
<gene>
    <name evidence="2" type="ORF">CR201_G0050812</name>
</gene>
<comment type="caution">
    <text evidence="2">The sequence shown here is derived from an EMBL/GenBank/DDBJ whole genome shotgun (WGS) entry which is preliminary data.</text>
</comment>
<dbReference type="AlphaFoldDB" id="A0A2J8RHA1"/>
<evidence type="ECO:0000313" key="2">
    <source>
        <dbReference type="EMBL" id="PNJ07893.1"/>
    </source>
</evidence>
<feature type="compositionally biased region" description="Polar residues" evidence="1">
    <location>
        <begin position="193"/>
        <end position="202"/>
    </location>
</feature>
<name>A0A2J8RHA1_PONAB</name>
<reference evidence="2" key="1">
    <citation type="submission" date="2017-12" db="EMBL/GenBank/DDBJ databases">
        <title>High-resolution comparative analysis of great ape genomes.</title>
        <authorList>
            <person name="Pollen A."/>
            <person name="Hastie A."/>
            <person name="Hormozdiari F."/>
            <person name="Dougherty M."/>
            <person name="Liu R."/>
            <person name="Chaisson M."/>
            <person name="Hoppe E."/>
            <person name="Hill C."/>
            <person name="Pang A."/>
            <person name="Hillier L."/>
            <person name="Baker C."/>
            <person name="Armstrong J."/>
            <person name="Shendure J."/>
            <person name="Paten B."/>
            <person name="Wilson R."/>
            <person name="Chao H."/>
            <person name="Schneider V."/>
            <person name="Ventura M."/>
            <person name="Kronenberg Z."/>
            <person name="Murali S."/>
            <person name="Gordon D."/>
            <person name="Cantsilieris S."/>
            <person name="Munson K."/>
            <person name="Nelson B."/>
            <person name="Raja A."/>
            <person name="Underwood J."/>
            <person name="Diekhans M."/>
            <person name="Fiddes I."/>
            <person name="Haussler D."/>
            <person name="Eichler E."/>
        </authorList>
    </citation>
    <scope>NUCLEOTIDE SEQUENCE [LARGE SCALE GENOMIC DNA]</scope>
    <source>
        <strain evidence="2">Susie</strain>
    </source>
</reference>
<feature type="compositionally biased region" description="Basic and acidic residues" evidence="1">
    <location>
        <begin position="70"/>
        <end position="82"/>
    </location>
</feature>
<feature type="compositionally biased region" description="Acidic residues" evidence="1">
    <location>
        <begin position="55"/>
        <end position="65"/>
    </location>
</feature>
<protein>
    <submittedName>
        <fullName evidence="2">EEF1D isoform 41</fullName>
    </submittedName>
</protein>